<sequence>MSETPVKKLDCRGDQCPLPILKTKKEIQTIKIGEILEVWSTDPGSKEDFPRWAERTGNQLLKVEEKNGYWVYLIKRLK</sequence>
<dbReference type="CDD" id="cd00291">
    <property type="entry name" value="SirA_YedF_YeeD"/>
    <property type="match status" value="1"/>
</dbReference>
<proteinExistence type="inferred from homology"/>
<name>A0AAF0IB53_ODILC</name>
<dbReference type="Gene3D" id="3.30.110.40">
    <property type="entry name" value="TusA-like domain"/>
    <property type="match status" value="1"/>
</dbReference>
<feature type="domain" description="UPF0033" evidence="2">
    <location>
        <begin position="9"/>
        <end position="33"/>
    </location>
</feature>
<dbReference type="Pfam" id="PF01206">
    <property type="entry name" value="TusA"/>
    <property type="match status" value="1"/>
</dbReference>
<evidence type="ECO:0000313" key="3">
    <source>
        <dbReference type="EMBL" id="WEU40074.1"/>
    </source>
</evidence>
<evidence type="ECO:0000256" key="1">
    <source>
        <dbReference type="ARBA" id="ARBA00008984"/>
    </source>
</evidence>
<dbReference type="PANTHER" id="PTHR33279">
    <property type="entry name" value="SULFUR CARRIER PROTEIN YEDF-RELATED"/>
    <property type="match status" value="1"/>
</dbReference>
<protein>
    <submittedName>
        <fullName evidence="3">Sulfurtransferase TusA family protein</fullName>
    </submittedName>
</protein>
<dbReference type="PANTHER" id="PTHR33279:SF6">
    <property type="entry name" value="SULFUR CARRIER PROTEIN YEDF-RELATED"/>
    <property type="match status" value="1"/>
</dbReference>
<organism evidence="3 4">
    <name type="scientific">Odinarchaeota yellowstonii (strain LCB_4)</name>
    <dbReference type="NCBI Taxonomy" id="1841599"/>
    <lineage>
        <taxon>Archaea</taxon>
        <taxon>Promethearchaeati</taxon>
        <taxon>Candidatus Odinarchaeota</taxon>
        <taxon>Candidatus Odinarchaeia</taxon>
        <taxon>Candidatus Odinarchaeales</taxon>
        <taxon>Candidatus Odinarchaeaceae</taxon>
        <taxon>Candidatus Odinarchaeum</taxon>
    </lineage>
</organism>
<dbReference type="PROSITE" id="PS01148">
    <property type="entry name" value="UPF0033"/>
    <property type="match status" value="1"/>
</dbReference>
<dbReference type="KEGG" id="oyw:OdinLCB4_006280"/>
<gene>
    <name evidence="3" type="ORF">OdinLCB4_006280</name>
</gene>
<dbReference type="AlphaFoldDB" id="A0AAF0IB53"/>
<reference evidence="3" key="1">
    <citation type="journal article" date="2017" name="Nature">
        <title>Asgard archaea illuminate the origin of eukaryotic cellular complexity.</title>
        <authorList>
            <person name="Zaremba-Niedzwiedzka K."/>
            <person name="Caceres E.F."/>
            <person name="Saw J.H."/>
            <person name="Backstrom D."/>
            <person name="Juzokaite L."/>
            <person name="Vancaester E."/>
            <person name="Seitz K.W."/>
            <person name="Anantharaman K."/>
            <person name="Starnawski P."/>
            <person name="Kjeldsen K.U."/>
            <person name="Scott M.B."/>
            <person name="Nunoura T."/>
            <person name="Banfield J.F."/>
            <person name="Schramm A."/>
            <person name="Baker B.J."/>
            <person name="Spang A."/>
            <person name="Ettema T.J.G."/>
        </authorList>
    </citation>
    <scope>NUCLEOTIDE SEQUENCE</scope>
    <source>
        <strain evidence="3">LCB_4</strain>
    </source>
</reference>
<dbReference type="InterPro" id="IPR001455">
    <property type="entry name" value="TusA-like"/>
</dbReference>
<evidence type="ECO:0000313" key="4">
    <source>
        <dbReference type="Proteomes" id="UP000186851"/>
    </source>
</evidence>
<comment type="similarity">
    <text evidence="1">Belongs to the sulfur carrier protein TusA family.</text>
</comment>
<dbReference type="EMBL" id="CP091871">
    <property type="protein sequence ID" value="WEU40074.1"/>
    <property type="molecule type" value="Genomic_DNA"/>
</dbReference>
<accession>A0AAF0IB53</accession>
<dbReference type="InterPro" id="IPR036868">
    <property type="entry name" value="TusA-like_sf"/>
</dbReference>
<dbReference type="Proteomes" id="UP000186851">
    <property type="component" value="Chromosome"/>
</dbReference>
<dbReference type="SUPFAM" id="SSF64307">
    <property type="entry name" value="SirA-like"/>
    <property type="match status" value="1"/>
</dbReference>
<reference evidence="3" key="2">
    <citation type="journal article" date="2022" name="Nat. Microbiol.">
        <title>A closed Candidatus Odinarchaeum chromosome exposes Asgard archaeal viruses.</title>
        <authorList>
            <person name="Tamarit D."/>
            <person name="Caceres E.F."/>
            <person name="Krupovic M."/>
            <person name="Nijland R."/>
            <person name="Eme L."/>
            <person name="Robinson N.P."/>
            <person name="Ettema T.J.G."/>
        </authorList>
    </citation>
    <scope>NUCLEOTIDE SEQUENCE</scope>
    <source>
        <strain evidence="3">LCB_4</strain>
    </source>
</reference>
<evidence type="ECO:0000259" key="2">
    <source>
        <dbReference type="PROSITE" id="PS01148"/>
    </source>
</evidence>